<comment type="caution">
    <text evidence="2">The sequence shown here is derived from an EMBL/GenBank/DDBJ whole genome shotgun (WGS) entry which is preliminary data.</text>
</comment>
<reference evidence="2" key="1">
    <citation type="submission" date="2013-06" db="EMBL/GenBank/DDBJ databases">
        <authorList>
            <person name="Weinstock G."/>
            <person name="Sodergren E."/>
            <person name="Clifton S."/>
            <person name="Fulton L."/>
            <person name="Fulton B."/>
            <person name="Courtney L."/>
            <person name="Fronick C."/>
            <person name="Harrison M."/>
            <person name="Strong C."/>
            <person name="Farmer C."/>
            <person name="Delahaunty K."/>
            <person name="Markovic C."/>
            <person name="Hall O."/>
            <person name="Minx P."/>
            <person name="Tomlinson C."/>
            <person name="Mitreva M."/>
            <person name="Nelson J."/>
            <person name="Hou S."/>
            <person name="Wollam A."/>
            <person name="Pepin K.H."/>
            <person name="Johnson M."/>
            <person name="Bhonagiri V."/>
            <person name="Nash W.E."/>
            <person name="Warren W."/>
            <person name="Chinwalla A."/>
            <person name="Mardis E.R."/>
            <person name="Wilson R.K."/>
        </authorList>
    </citation>
    <scope>NUCLEOTIDE SEQUENCE [LARGE SCALE GENOMIC DNA]</scope>
    <source>
        <strain evidence="2">ATCC 49176</strain>
    </source>
</reference>
<evidence type="ECO:0000313" key="3">
    <source>
        <dbReference type="Proteomes" id="UP000019050"/>
    </source>
</evidence>
<keyword evidence="1" id="KW-1133">Transmembrane helix</keyword>
<name>W1Q3T3_ABIDE</name>
<dbReference type="RefSeq" id="WP_023391253.1">
    <property type="nucleotide sequence ID" value="NZ_KI535340.1"/>
</dbReference>
<dbReference type="EMBL" id="ACIN03000004">
    <property type="protein sequence ID" value="ESK65868.1"/>
    <property type="molecule type" value="Genomic_DNA"/>
</dbReference>
<keyword evidence="3" id="KW-1185">Reference proteome</keyword>
<feature type="transmembrane region" description="Helical" evidence="1">
    <location>
        <begin position="74"/>
        <end position="95"/>
    </location>
</feature>
<organism evidence="2 3">
    <name type="scientific">Abiotrophia defectiva ATCC 49176</name>
    <dbReference type="NCBI Taxonomy" id="592010"/>
    <lineage>
        <taxon>Bacteria</taxon>
        <taxon>Bacillati</taxon>
        <taxon>Bacillota</taxon>
        <taxon>Bacilli</taxon>
        <taxon>Lactobacillales</taxon>
        <taxon>Aerococcaceae</taxon>
        <taxon>Abiotrophia</taxon>
    </lineage>
</organism>
<keyword evidence="1" id="KW-0472">Membrane</keyword>
<dbReference type="HOGENOM" id="CLU_1902060_0_0_9"/>
<dbReference type="STRING" id="592010.GCWU000182_000602"/>
<dbReference type="AlphaFoldDB" id="W1Q3T3"/>
<keyword evidence="1" id="KW-0812">Transmembrane</keyword>
<evidence type="ECO:0000256" key="1">
    <source>
        <dbReference type="SAM" id="Phobius"/>
    </source>
</evidence>
<dbReference type="Proteomes" id="UP000019050">
    <property type="component" value="Unassembled WGS sequence"/>
</dbReference>
<feature type="transmembrane region" description="Helical" evidence="1">
    <location>
        <begin position="41"/>
        <end position="62"/>
    </location>
</feature>
<protein>
    <submittedName>
        <fullName evidence="2">Uncharacterized protein</fullName>
    </submittedName>
</protein>
<gene>
    <name evidence="2" type="ORF">GCWU000182_000602</name>
</gene>
<sequence length="133" mass="15821">MSEKKKHHHKPHFYDFMFWYTIMRILTFMTGHLLFTFHPFVPLFATIYFGRLLAFYLLMRGWIGNKDIHFKAGFLIDTILTGIELLPWLLGFLIIWPYALGALISSWHMPLVFVVPIVIWLVLFGAKRRFDSD</sequence>
<feature type="transmembrane region" description="Helical" evidence="1">
    <location>
        <begin position="12"/>
        <end position="35"/>
    </location>
</feature>
<evidence type="ECO:0000313" key="2">
    <source>
        <dbReference type="EMBL" id="ESK65868.1"/>
    </source>
</evidence>
<feature type="transmembrane region" description="Helical" evidence="1">
    <location>
        <begin position="107"/>
        <end position="126"/>
    </location>
</feature>
<proteinExistence type="predicted"/>
<accession>W1Q3T3</accession>
<dbReference type="GeneID" id="84816696"/>